<dbReference type="AlphaFoldDB" id="A0A9X2HTD3"/>
<dbReference type="EMBL" id="JAMLDX010000033">
    <property type="protein sequence ID" value="MCP3733143.1"/>
    <property type="molecule type" value="Genomic_DNA"/>
</dbReference>
<keyword evidence="3" id="KW-1185">Reference proteome</keyword>
<dbReference type="InterPro" id="IPR050789">
    <property type="entry name" value="Diverse_Enzym_Activities"/>
</dbReference>
<dbReference type="Proteomes" id="UP001139451">
    <property type="component" value="Unassembled WGS sequence"/>
</dbReference>
<feature type="domain" description="Beta-lactamase-related" evidence="1">
    <location>
        <begin position="163"/>
        <end position="429"/>
    </location>
</feature>
<evidence type="ECO:0000259" key="1">
    <source>
        <dbReference type="Pfam" id="PF00144"/>
    </source>
</evidence>
<dbReference type="PANTHER" id="PTHR43283:SF7">
    <property type="entry name" value="BETA-LACTAMASE-RELATED DOMAIN-CONTAINING PROTEIN"/>
    <property type="match status" value="1"/>
</dbReference>
<gene>
    <name evidence="2" type="ORF">M9978_22320</name>
</gene>
<dbReference type="PANTHER" id="PTHR43283">
    <property type="entry name" value="BETA-LACTAMASE-RELATED"/>
    <property type="match status" value="1"/>
</dbReference>
<dbReference type="Gene3D" id="3.40.710.10">
    <property type="entry name" value="DD-peptidase/beta-lactamase superfamily"/>
    <property type="match status" value="1"/>
</dbReference>
<evidence type="ECO:0000313" key="2">
    <source>
        <dbReference type="EMBL" id="MCP3733143.1"/>
    </source>
</evidence>
<dbReference type="InterPro" id="IPR012338">
    <property type="entry name" value="Beta-lactam/transpept-like"/>
</dbReference>
<proteinExistence type="predicted"/>
<organism evidence="2 3">
    <name type="scientific">Sphingomonas tagetis</name>
    <dbReference type="NCBI Taxonomy" id="2949092"/>
    <lineage>
        <taxon>Bacteria</taxon>
        <taxon>Pseudomonadati</taxon>
        <taxon>Pseudomonadota</taxon>
        <taxon>Alphaproteobacteria</taxon>
        <taxon>Sphingomonadales</taxon>
        <taxon>Sphingomonadaceae</taxon>
        <taxon>Sphingomonas</taxon>
    </lineage>
</organism>
<dbReference type="Pfam" id="PF00144">
    <property type="entry name" value="Beta-lactamase"/>
    <property type="match status" value="1"/>
</dbReference>
<protein>
    <submittedName>
        <fullName evidence="2">Beta-lactamase family protein</fullName>
    </submittedName>
</protein>
<accession>A0A9X2HTD3</accession>
<dbReference type="SUPFAM" id="SSF56601">
    <property type="entry name" value="beta-lactamase/transpeptidase-like"/>
    <property type="match status" value="1"/>
</dbReference>
<dbReference type="InterPro" id="IPR001466">
    <property type="entry name" value="Beta-lactam-related"/>
</dbReference>
<sequence length="457" mass="49671">MMLFAALPAAAQQPPAPTVHQRSIAAGYKALMLCGAMFNGGRTQAQAQALELTGIYPEYDAIVPALKAQVDRDRGTVSVAYDAKMPPRLAEWGVNSGCTIFPPGAVELPRIGDVQPLGYRPAADFRKPDRRLWPLGDALPRIAPDARVTPLAQAAFTPRYGEKARTVSVLIMQDGRLLAERYADGFDAFTANRTWSVAKSITGTLLGIAAKQGLAHPAAPANIPEWGAWPRGDRRRTITLDNLLRMASGLHSDTAGNRTDAVYFGGTRVTEETVAWPLEVLPGTRFRYANNDSLLVMRSLRASLGEDRYRWFPLVELFRPLGMRHTVAEQDAGGNYILSSQVWSTARDFARLGQFWLQDGAWDGKRLLPEGWMRHMTTPSGPQPASGPGYGASLWLFGPKQGLPAGSYAAQGNRGQYIMVVPSAKLVVVRRGEDPGGGFDIAAFTADVLKALDGSRR</sequence>
<evidence type="ECO:0000313" key="3">
    <source>
        <dbReference type="Proteomes" id="UP001139451"/>
    </source>
</evidence>
<reference evidence="2" key="1">
    <citation type="submission" date="2022-05" db="EMBL/GenBank/DDBJ databases">
        <title>Sphingomonas sp. strain MG17 Genome sequencing and assembly.</title>
        <authorList>
            <person name="Kim I."/>
        </authorList>
    </citation>
    <scope>NUCLEOTIDE SEQUENCE</scope>
    <source>
        <strain evidence="2">MG17</strain>
    </source>
</reference>
<dbReference type="RefSeq" id="WP_254297273.1">
    <property type="nucleotide sequence ID" value="NZ_JAMLDX010000033.1"/>
</dbReference>
<name>A0A9X2HTD3_9SPHN</name>
<comment type="caution">
    <text evidence="2">The sequence shown here is derived from an EMBL/GenBank/DDBJ whole genome shotgun (WGS) entry which is preliminary data.</text>
</comment>